<accession>A0ABU3Y350</accession>
<evidence type="ECO:0000313" key="5">
    <source>
        <dbReference type="Proteomes" id="UP001273531"/>
    </source>
</evidence>
<dbReference type="RefSeq" id="WP_317224924.1">
    <property type="nucleotide sequence ID" value="NZ_JAWJEJ010000001.1"/>
</dbReference>
<dbReference type="SUPFAM" id="SSF141072">
    <property type="entry name" value="CalX-like"/>
    <property type="match status" value="1"/>
</dbReference>
<sequence length="455" mass="48791">MRITVLRPLAGAFSLCALAGCGGEDTSSSKQQTGTVVIAEAASATTAVAAPAQTAAVTAVTTNPFASFNYAGGTTMPAKATLSIGAAMFQPGASVAYVPVTLDRATPNTVIARVITVNGSGTTKALSGYQYKATDTVVIFRPGDPLRKTVSVPLLSTTNGQQFSLKLREAPWGANQGTASNTVTANAGATPTAAATSGFRNARTFRTYGALQYEMTKENMRWSDGGWSGAWSTALSHGRAQVANGETGVYLDEALYPGVEAPLRYTDDGLVFHTQRLKSPIGYGGVGYNYGAVVLSGHNTPDTQIGYGQYEWVAKMPTRRGSWPAFWLISTSGWPPEIDVYEGFGYQSYWDFDRHISSTIHGGSWGTRAFQRGTNIQAEQAYGLSGFSQGYHRFAVDIGPEYITWFVDGLETYQSVNPFKGHRWYPIMNVAVKTTSAYDDGTGDMVVKSFRAWKN</sequence>
<dbReference type="InterPro" id="IPR038081">
    <property type="entry name" value="CalX-like_sf"/>
</dbReference>
<gene>
    <name evidence="4" type="ORF">RZN05_01845</name>
</gene>
<evidence type="ECO:0000256" key="2">
    <source>
        <dbReference type="SAM" id="SignalP"/>
    </source>
</evidence>
<dbReference type="Gene3D" id="2.60.120.200">
    <property type="match status" value="1"/>
</dbReference>
<evidence type="ECO:0000259" key="3">
    <source>
        <dbReference type="PROSITE" id="PS51762"/>
    </source>
</evidence>
<comment type="similarity">
    <text evidence="1">Belongs to the glycosyl hydrolase 16 family.</text>
</comment>
<dbReference type="InterPro" id="IPR013320">
    <property type="entry name" value="ConA-like_dom_sf"/>
</dbReference>
<dbReference type="PANTHER" id="PTHR10963:SF55">
    <property type="entry name" value="GLYCOSIDE HYDROLASE FAMILY 16 PROTEIN"/>
    <property type="match status" value="1"/>
</dbReference>
<evidence type="ECO:0000256" key="1">
    <source>
        <dbReference type="ARBA" id="ARBA00006865"/>
    </source>
</evidence>
<evidence type="ECO:0000313" key="4">
    <source>
        <dbReference type="EMBL" id="MDV3455711.1"/>
    </source>
</evidence>
<dbReference type="Pfam" id="PF00722">
    <property type="entry name" value="Glyco_hydro_16"/>
    <property type="match status" value="1"/>
</dbReference>
<name>A0ABU3Y350_9SPHN</name>
<dbReference type="PROSITE" id="PS51762">
    <property type="entry name" value="GH16_2"/>
    <property type="match status" value="1"/>
</dbReference>
<reference evidence="4 5" key="1">
    <citation type="submission" date="2023-10" db="EMBL/GenBank/DDBJ databases">
        <title>Sphingomonas sp. HF-S4 16S ribosomal RNA gene Genome sequencing and assembly.</title>
        <authorList>
            <person name="Lee H."/>
        </authorList>
    </citation>
    <scope>NUCLEOTIDE SEQUENCE [LARGE SCALE GENOMIC DNA]</scope>
    <source>
        <strain evidence="4 5">HF-S4</strain>
    </source>
</reference>
<feature type="chain" id="PRO_5047061702" evidence="2">
    <location>
        <begin position="20"/>
        <end position="455"/>
    </location>
</feature>
<organism evidence="4 5">
    <name type="scientific">Sphingomonas agrestis</name>
    <dbReference type="NCBI Taxonomy" id="3080540"/>
    <lineage>
        <taxon>Bacteria</taxon>
        <taxon>Pseudomonadati</taxon>
        <taxon>Pseudomonadota</taxon>
        <taxon>Alphaproteobacteria</taxon>
        <taxon>Sphingomonadales</taxon>
        <taxon>Sphingomonadaceae</taxon>
        <taxon>Sphingomonas</taxon>
    </lineage>
</organism>
<dbReference type="SUPFAM" id="SSF49899">
    <property type="entry name" value="Concanavalin A-like lectins/glucanases"/>
    <property type="match status" value="1"/>
</dbReference>
<proteinExistence type="inferred from homology"/>
<comment type="caution">
    <text evidence="4">The sequence shown here is derived from an EMBL/GenBank/DDBJ whole genome shotgun (WGS) entry which is preliminary data.</text>
</comment>
<keyword evidence="5" id="KW-1185">Reference proteome</keyword>
<dbReference type="Proteomes" id="UP001273531">
    <property type="component" value="Unassembled WGS sequence"/>
</dbReference>
<dbReference type="Gene3D" id="2.60.40.2030">
    <property type="match status" value="1"/>
</dbReference>
<dbReference type="InterPro" id="IPR000757">
    <property type="entry name" value="Beta-glucanase-like"/>
</dbReference>
<dbReference type="InterPro" id="IPR050546">
    <property type="entry name" value="Glycosyl_Hydrlase_16"/>
</dbReference>
<dbReference type="PANTHER" id="PTHR10963">
    <property type="entry name" value="GLYCOSYL HYDROLASE-RELATED"/>
    <property type="match status" value="1"/>
</dbReference>
<dbReference type="EMBL" id="JAWJEJ010000001">
    <property type="protein sequence ID" value="MDV3455711.1"/>
    <property type="molecule type" value="Genomic_DNA"/>
</dbReference>
<feature type="signal peptide" evidence="2">
    <location>
        <begin position="1"/>
        <end position="19"/>
    </location>
</feature>
<keyword evidence="2" id="KW-0732">Signal</keyword>
<dbReference type="PROSITE" id="PS51257">
    <property type="entry name" value="PROKAR_LIPOPROTEIN"/>
    <property type="match status" value="1"/>
</dbReference>
<feature type="domain" description="GH16" evidence="3">
    <location>
        <begin position="249"/>
        <end position="455"/>
    </location>
</feature>
<protein>
    <submittedName>
        <fullName evidence="4">Family 16 glycosylhydrolase</fullName>
    </submittedName>
</protein>